<dbReference type="Proteomes" id="UP000241769">
    <property type="component" value="Unassembled WGS sequence"/>
</dbReference>
<reference evidence="2 4" key="1">
    <citation type="journal article" date="2018" name="Genome Biol. Evol.">
        <title>Multiple Roots of Fruiting Body Formation in Amoebozoa.</title>
        <authorList>
            <person name="Hillmann F."/>
            <person name="Forbes G."/>
            <person name="Novohradska S."/>
            <person name="Ferling I."/>
            <person name="Riege K."/>
            <person name="Groth M."/>
            <person name="Westermann M."/>
            <person name="Marz M."/>
            <person name="Spaller T."/>
            <person name="Winckler T."/>
            <person name="Schaap P."/>
            <person name="Glockner G."/>
        </authorList>
    </citation>
    <scope>NUCLEOTIDE SEQUENCE [LARGE SCALE GENOMIC DNA]</scope>
    <source>
        <strain evidence="2 4">Jena</strain>
    </source>
</reference>
<organism evidence="2 4">
    <name type="scientific">Planoprotostelium fungivorum</name>
    <dbReference type="NCBI Taxonomy" id="1890364"/>
    <lineage>
        <taxon>Eukaryota</taxon>
        <taxon>Amoebozoa</taxon>
        <taxon>Evosea</taxon>
        <taxon>Variosea</taxon>
        <taxon>Cavosteliida</taxon>
        <taxon>Cavosteliaceae</taxon>
        <taxon>Planoprotostelium</taxon>
    </lineage>
</organism>
<keyword evidence="4" id="KW-1185">Reference proteome</keyword>
<sequence>MQHVTKRIPSCIRLHPSFAKAQQKRCISSDSLLPPLVLNSTVTRGNLESQLLHLRFDRSGVARQKGVASAPLFITSDAHDAIEIHETEEMPISSLLPARSTVHMEYVKLEPVNNTVIFSRFLDSENDPIPEEIDPKKKGKRAEEEPDEARRKMCRIYPLHDIPSELKEKFTEKSKDLRVVYSQIIYHFMQTDQPYLMNFWQSAYERDFHHFSAPNHITFLLYNIRKKNKDGVLYWLNRIIDSEQDLSSHVKSRLRAEPTLLEELLTFIGQGEKHLDGVQTIIHSAMMNQIKVSPKFFEILVRQTSDTDTLSRIVDMIITFSLKVNLRDGQANRVLRRLCKGSEPRIIHAWLNHMSKNNVMDPDSITMVVHSATSAKGDVQQTVKFCKRLLEGGTKLRVVDIGLLLLAVVHKDDELCWKGFCNLWFQSQSRTSAVYNRILRCLLQLGRKNTFVWWWRNASQMGITHNSTSQDMKEQFAYTLKSRYERTSFLSMLNEYEGRKK</sequence>
<gene>
    <name evidence="3" type="ORF">PROFUN_06429</name>
    <name evidence="2" type="ORF">PROFUN_16542</name>
</gene>
<dbReference type="AlphaFoldDB" id="A0A2P6MQ96"/>
<dbReference type="InParanoid" id="A0A2P6MQ96"/>
<evidence type="ECO:0000256" key="1">
    <source>
        <dbReference type="SAM" id="MobiDB-lite"/>
    </source>
</evidence>
<evidence type="ECO:0000313" key="3">
    <source>
        <dbReference type="EMBL" id="PRP85640.1"/>
    </source>
</evidence>
<evidence type="ECO:0000313" key="2">
    <source>
        <dbReference type="EMBL" id="PRP73888.1"/>
    </source>
</evidence>
<dbReference type="EMBL" id="MDYQ01000530">
    <property type="protein sequence ID" value="PRP73888.1"/>
    <property type="molecule type" value="Genomic_DNA"/>
</dbReference>
<evidence type="ECO:0000313" key="4">
    <source>
        <dbReference type="Proteomes" id="UP000241769"/>
    </source>
</evidence>
<evidence type="ECO:0008006" key="5">
    <source>
        <dbReference type="Google" id="ProtNLM"/>
    </source>
</evidence>
<comment type="caution">
    <text evidence="2">The sequence shown here is derived from an EMBL/GenBank/DDBJ whole genome shotgun (WGS) entry which is preliminary data.</text>
</comment>
<protein>
    <recommendedName>
        <fullName evidence="5">Pentatricopeptide repeat-containing protein</fullName>
    </recommendedName>
</protein>
<dbReference type="EMBL" id="MDYQ01000042">
    <property type="protein sequence ID" value="PRP85640.1"/>
    <property type="molecule type" value="Genomic_DNA"/>
</dbReference>
<accession>A0A2P6MQ96</accession>
<name>A0A2P6MQ96_9EUKA</name>
<proteinExistence type="predicted"/>
<feature type="region of interest" description="Disordered" evidence="1">
    <location>
        <begin position="128"/>
        <end position="149"/>
    </location>
</feature>